<name>A0AAP4D6G5_9ENTR</name>
<dbReference type="InterPro" id="IPR013321">
    <property type="entry name" value="Arc_rbn_hlx_hlx"/>
</dbReference>
<dbReference type="EMBL" id="JASSOM010000058">
    <property type="protein sequence ID" value="MDK9364390.1"/>
    <property type="molecule type" value="Genomic_DNA"/>
</dbReference>
<dbReference type="RefSeq" id="WP_285148612.1">
    <property type="nucleotide sequence ID" value="NZ_JASSOM010000058.1"/>
</dbReference>
<dbReference type="GO" id="GO:0043565">
    <property type="term" value="F:sequence-specific DNA binding"/>
    <property type="evidence" value="ECO:0007669"/>
    <property type="project" value="UniProtKB-ARBA"/>
</dbReference>
<dbReference type="CDD" id="cd21631">
    <property type="entry name" value="RHH_CopG_NikR-like"/>
    <property type="match status" value="1"/>
</dbReference>
<evidence type="ECO:0000313" key="3">
    <source>
        <dbReference type="Proteomes" id="UP001223214"/>
    </source>
</evidence>
<organism evidence="2 3">
    <name type="scientific">Lelliottia wanjuensis</name>
    <dbReference type="NCBI Taxonomy" id="3050585"/>
    <lineage>
        <taxon>Bacteria</taxon>
        <taxon>Pseudomonadati</taxon>
        <taxon>Pseudomonadota</taxon>
        <taxon>Gammaproteobacteria</taxon>
        <taxon>Enterobacterales</taxon>
        <taxon>Enterobacteriaceae</taxon>
        <taxon>Lelliottia</taxon>
    </lineage>
</organism>
<sequence>MSIMAGMDMGRILLDLSDDVLQRLDDLKQLRNKPRAELLREAVEQYLDRQSSSVIREALGLWGDSQEDGLEYERKLREEW</sequence>
<gene>
    <name evidence="2" type="ORF">QQF32_14425</name>
</gene>
<comment type="caution">
    <text evidence="2">The sequence shown here is derived from an EMBL/GenBank/DDBJ whole genome shotgun (WGS) entry which is preliminary data.</text>
</comment>
<evidence type="ECO:0000313" key="2">
    <source>
        <dbReference type="EMBL" id="MDK9364390.1"/>
    </source>
</evidence>
<dbReference type="GO" id="GO:0006355">
    <property type="term" value="P:regulation of DNA-templated transcription"/>
    <property type="evidence" value="ECO:0007669"/>
    <property type="project" value="InterPro"/>
</dbReference>
<reference evidence="2 3" key="1">
    <citation type="submission" date="2023-06" db="EMBL/GenBank/DDBJ databases">
        <title>Identification and characterization of antibiotic-resistant Gram-negative bacteria.</title>
        <authorList>
            <person name="Cho G.-S."/>
            <person name="Lee J."/>
            <person name="Tai E."/>
            <person name="Jeong S."/>
            <person name="Kim I."/>
            <person name="Kim B.-E."/>
            <person name="Jeong M.-I."/>
            <person name="Oh K.-K."/>
            <person name="Franz C.M.A.P."/>
        </authorList>
    </citation>
    <scope>NUCLEOTIDE SEQUENCE [LARGE SCALE GENOMIC DNA]</scope>
    <source>
        <strain evidence="2 3">V106_12</strain>
    </source>
</reference>
<keyword evidence="3" id="KW-1185">Reference proteome</keyword>
<dbReference type="Pfam" id="PF01402">
    <property type="entry name" value="RHH_1"/>
    <property type="match status" value="1"/>
</dbReference>
<proteinExistence type="predicted"/>
<dbReference type="InterPro" id="IPR002145">
    <property type="entry name" value="CopG"/>
</dbReference>
<dbReference type="Proteomes" id="UP001223214">
    <property type="component" value="Unassembled WGS sequence"/>
</dbReference>
<dbReference type="AlphaFoldDB" id="A0AAP4D6G5"/>
<protein>
    <submittedName>
        <fullName evidence="2">Ribbon-helix-helix protein, CopG family</fullName>
    </submittedName>
</protein>
<feature type="domain" description="Ribbon-helix-helix protein CopG" evidence="1">
    <location>
        <begin position="15"/>
        <end position="50"/>
    </location>
</feature>
<dbReference type="Gene3D" id="1.10.1220.10">
    <property type="entry name" value="Met repressor-like"/>
    <property type="match status" value="1"/>
</dbReference>
<evidence type="ECO:0000259" key="1">
    <source>
        <dbReference type="Pfam" id="PF01402"/>
    </source>
</evidence>
<accession>A0AAP4D6G5</accession>